<dbReference type="InterPro" id="IPR025608">
    <property type="entry name" value="TcpE"/>
</dbReference>
<feature type="compositionally biased region" description="Basic and acidic residues" evidence="1">
    <location>
        <begin position="978"/>
        <end position="992"/>
    </location>
</feature>
<dbReference type="GO" id="GO:0016887">
    <property type="term" value="F:ATP hydrolysis activity"/>
    <property type="evidence" value="ECO:0007669"/>
    <property type="project" value="TreeGrafter"/>
</dbReference>
<accession>A0A7W7W1L8</accession>
<evidence type="ECO:0000313" key="4">
    <source>
        <dbReference type="Proteomes" id="UP000523007"/>
    </source>
</evidence>
<feature type="compositionally biased region" description="Low complexity" evidence="1">
    <location>
        <begin position="1004"/>
        <end position="1016"/>
    </location>
</feature>
<dbReference type="SUPFAM" id="SSF52540">
    <property type="entry name" value="P-loop containing nucleoside triphosphate hydrolases"/>
    <property type="match status" value="1"/>
</dbReference>
<gene>
    <name evidence="3" type="ORF">F4561_000625</name>
</gene>
<dbReference type="RefSeq" id="WP_184574559.1">
    <property type="nucleotide sequence ID" value="NZ_JACHJT010000001.1"/>
</dbReference>
<feature type="compositionally biased region" description="Basic and acidic residues" evidence="1">
    <location>
        <begin position="727"/>
        <end position="785"/>
    </location>
</feature>
<feature type="compositionally biased region" description="Basic and acidic residues" evidence="1">
    <location>
        <begin position="173"/>
        <end position="186"/>
    </location>
</feature>
<feature type="compositionally biased region" description="Low complexity" evidence="1">
    <location>
        <begin position="286"/>
        <end position="295"/>
    </location>
</feature>
<dbReference type="GO" id="GO:0005829">
    <property type="term" value="C:cytosol"/>
    <property type="evidence" value="ECO:0007669"/>
    <property type="project" value="TreeGrafter"/>
</dbReference>
<name>A0A7W7W1L8_9ACTN</name>
<keyword evidence="3" id="KW-0282">Flagellum</keyword>
<feature type="compositionally biased region" description="Basic and acidic residues" evidence="1">
    <location>
        <begin position="392"/>
        <end position="402"/>
    </location>
</feature>
<feature type="compositionally biased region" description="Basic and acidic residues" evidence="1">
    <location>
        <begin position="1051"/>
        <end position="1064"/>
    </location>
</feature>
<feature type="compositionally biased region" description="Basic and acidic residues" evidence="1">
    <location>
        <begin position="1729"/>
        <end position="1743"/>
    </location>
</feature>
<protein>
    <submittedName>
        <fullName evidence="3">MinD-like ATPase involved in chromosome partitioning or flagellar assembly</fullName>
    </submittedName>
</protein>
<feature type="compositionally biased region" description="Basic and acidic residues" evidence="1">
    <location>
        <begin position="447"/>
        <end position="460"/>
    </location>
</feature>
<dbReference type="InterPro" id="IPR027417">
    <property type="entry name" value="P-loop_NTPase"/>
</dbReference>
<feature type="compositionally biased region" description="Basic and acidic residues" evidence="1">
    <location>
        <begin position="309"/>
        <end position="330"/>
    </location>
</feature>
<dbReference type="Proteomes" id="UP000523007">
    <property type="component" value="Unassembled WGS sequence"/>
</dbReference>
<feature type="compositionally biased region" description="Basic and acidic residues" evidence="1">
    <location>
        <begin position="1756"/>
        <end position="1765"/>
    </location>
</feature>
<feature type="compositionally biased region" description="Basic and acidic residues" evidence="1">
    <location>
        <begin position="1158"/>
        <end position="1172"/>
    </location>
</feature>
<dbReference type="InterPro" id="IPR050625">
    <property type="entry name" value="ParA/MinD_ATPase"/>
</dbReference>
<dbReference type="Gene3D" id="3.40.50.300">
    <property type="entry name" value="P-loop containing nucleotide triphosphate hydrolases"/>
    <property type="match status" value="1"/>
</dbReference>
<feature type="transmembrane region" description="Helical" evidence="2">
    <location>
        <begin position="28"/>
        <end position="50"/>
    </location>
</feature>
<feature type="compositionally biased region" description="Low complexity" evidence="1">
    <location>
        <begin position="1395"/>
        <end position="1424"/>
    </location>
</feature>
<feature type="compositionally biased region" description="Polar residues" evidence="1">
    <location>
        <begin position="1773"/>
        <end position="1786"/>
    </location>
</feature>
<organism evidence="3 4">
    <name type="scientific">Lipingzhangella halophila</name>
    <dbReference type="NCBI Taxonomy" id="1783352"/>
    <lineage>
        <taxon>Bacteria</taxon>
        <taxon>Bacillati</taxon>
        <taxon>Actinomycetota</taxon>
        <taxon>Actinomycetes</taxon>
        <taxon>Streptosporangiales</taxon>
        <taxon>Nocardiopsidaceae</taxon>
        <taxon>Lipingzhangella</taxon>
    </lineage>
</organism>
<feature type="region of interest" description="Disordered" evidence="1">
    <location>
        <begin position="2065"/>
        <end position="2093"/>
    </location>
</feature>
<feature type="compositionally biased region" description="Low complexity" evidence="1">
    <location>
        <begin position="2065"/>
        <end position="2085"/>
    </location>
</feature>
<feature type="compositionally biased region" description="Basic residues" evidence="1">
    <location>
        <begin position="136"/>
        <end position="147"/>
    </location>
</feature>
<feature type="compositionally biased region" description="Basic and acidic residues" evidence="1">
    <location>
        <begin position="526"/>
        <end position="536"/>
    </location>
</feature>
<feature type="compositionally biased region" description="Polar residues" evidence="1">
    <location>
        <begin position="968"/>
        <end position="977"/>
    </location>
</feature>
<feature type="compositionally biased region" description="Low complexity" evidence="1">
    <location>
        <begin position="1127"/>
        <end position="1142"/>
    </location>
</feature>
<keyword evidence="3" id="KW-0969">Cilium</keyword>
<sequence length="2093" mass="217886">MDLPTYTNIWRIEKRLYKLYDFRLPTPLPVVTLGVYLGVCITWFALMGLLRIPSPLESPWQVVWLVPPFLITWAATRPVIEGKRLTELLLSYGRFVTEARVYTRLAPEGEAGQVTVTVRVWHRHPAAGPLPAVRTKAVKKRAKKGAKKGATELSGPPAEPAPALDAAPTSGPRELERVREGRRAEAARNAAARGTPVASAAPAPPLTHAPEPEENESEPYFGPPPLDRREHTEANGTRHERPEDYERREPDAAPEPEPAQETRGPATPTIVPPAASGTESPREEPAAPAAATRSGPAPPQPAAPPAARTGEESPAGHDSEPEPDREHADTRGIGVKILNYFGFALHRMPGQPEAGKKGKKGGSARSGRANARTRNPIREPIPEEFPVPEEPEAPHVQRKETEWFGSLRASSGHTPWPLSSKAAYEAADTGPMAAPDSDNTEGTGESAEDRATMARRHAEEMMAAPEPPKAEAVTGTRAEPPAEAEQAGSAEPRRTGNARAGDSASARGQGLSPQRRLRGRSQSMEISRRRERERPAESAGAQPQSAEAAEGSKRPAPAAGARPESPERTGARPATDGETGQRRQQERPAPAANAEPEAETRATGAEPGAGTRERAVAPPPAERTQARGLGDPAAPQEARERDTSRPRGRPHAEPWNLPGLRQDQDGPEAREEGGPETPEEHGPEEPPAPAPAADAAQASGSSKPELQLDHGTDEHRSLSHLLGGGPRETRGEPARGDSGEDTRTRGEAQDQPTEDREPATVEEPDRTEPEPRGDRMAVLDQHLNKSDTPPPPRPRFAQAGEGGEPAMPRKLSGWFNENDAAEPSADAGTNAARPSKDKPAKKAPRPGQSGQPRAPEIPGSGAPDAADHPHPARPDGRESRDQGRDLRRSGAAQRDQQHSHQQGGTPADGGAARKDRPAPESAARQDRASPAPAAPMDQRSPTPAAEPDSGADQHEGDRPPENMPAASQGDSQATTDKPSLELDHGTGEHERFSTVQNPPRRSTAADLEAAEAAAFRARQRWAARRAEKGQSTEDTELPESGTSGTEEPGEDAPRDHGQPEDQPARKSQHTGSGEPAKPAAGTPARSGAGSTEARVGRAESGRGTENTRSAAERPEEPNSAGSSPRVGAGSAEPGEPAAAARSEAAKPDDRSAGSGGARDGRESAAAAGRREPGAGGGGSDSLSVGERSHSTVAGSEPAEQGGRLAASGDASDGGESATRSSRREAPGDTPAVGMSGASDQSVGSAEAPDRQTGVGPEHGVEAGAGSADSGTPVSAVRSDSGVPSAGERPEPGATVGAAEPDTEDTETRRPSEESGGAAEVEPAVSGEELESVEPGTGSAPREPVGVAEPLAESSARHEAGGAELEQETSTGAEAGTAVGDAASDAPSDVSGSSTRSGLEEAGAGSAEPSAAGARSAASGESLGSHESGAGTDRRERTKEAARPGTREETSTAEPAARSELARRSQRLSRSIRANRRRKASGTPSTAEPAQESPPARSRTARDADDAHESVSRRDTPGGTGDTVSEVDGRPAEPAARETATAAPEPSDPVGPKSAKPAAAASADPAEPAADGAAELPQPAAGESHGWAGADSRGEAARSEADEDVSSESSGAERPTRVPKSAQPSAGESRERRGATSRAAARSEADDDAPSEESGPQRSTHAPKPDKRSGSGMVTSRPDDDGVFNRVAQNARRISHLFGQPAPGEPPQSPQERSSASAAPSTPAPGGRDSGQEKPRLQLDHGTGEQRPLTEAPDNGKPAERREPGRGKPGQGSGARNDNTSGSNRSTRGWRRLASVVTGGTAAPTFDLPESDIERVRTPIEGPRRVVVLGCTGGAGQSLTTLMLGHTLAAYRDERVVAVDVNPGPGGLSRRIRTETTETVTSLLANADAISGYMAMRNYTSTQSRSGLEVVSTLDDPYVQTLDDRDFTGLTGLLGEYYGLTLLDPAATGVARALPIVDGLVLVAPASTDAARAMAMTFEWLDGHGYTRLRSRAIVVINGVSKRSLADVDAAEQVARGRCRAIVRIPWDDHLTAPRGDVDVKALRSTTRRAHGALAGVLVRGFRPNGAGAAASENDSSDAASPAPGSRSTREVPR</sequence>
<feature type="compositionally biased region" description="Basic and acidic residues" evidence="1">
    <location>
        <begin position="865"/>
        <end position="888"/>
    </location>
</feature>
<feature type="compositionally biased region" description="Low complexity" evidence="1">
    <location>
        <begin position="1531"/>
        <end position="1574"/>
    </location>
</feature>
<proteinExistence type="predicted"/>
<dbReference type="GO" id="GO:0009898">
    <property type="term" value="C:cytoplasmic side of plasma membrane"/>
    <property type="evidence" value="ECO:0007669"/>
    <property type="project" value="TreeGrafter"/>
</dbReference>
<dbReference type="GO" id="GO:0005524">
    <property type="term" value="F:ATP binding"/>
    <property type="evidence" value="ECO:0007669"/>
    <property type="project" value="TreeGrafter"/>
</dbReference>
<reference evidence="3 4" key="1">
    <citation type="submission" date="2020-08" db="EMBL/GenBank/DDBJ databases">
        <title>Sequencing the genomes of 1000 actinobacteria strains.</title>
        <authorList>
            <person name="Klenk H.-P."/>
        </authorList>
    </citation>
    <scope>NUCLEOTIDE SEQUENCE [LARGE SCALE GENOMIC DNA]</scope>
    <source>
        <strain evidence="3 4">DSM 102030</strain>
    </source>
</reference>
<keyword evidence="2" id="KW-1133">Transmembrane helix</keyword>
<evidence type="ECO:0000256" key="1">
    <source>
        <dbReference type="SAM" id="MobiDB-lite"/>
    </source>
</evidence>
<keyword evidence="2" id="KW-0472">Membrane</keyword>
<dbReference type="PANTHER" id="PTHR43384">
    <property type="entry name" value="SEPTUM SITE-DETERMINING PROTEIN MIND HOMOLOG, CHLOROPLASTIC-RELATED"/>
    <property type="match status" value="1"/>
</dbReference>
<feature type="compositionally biased region" description="Basic and acidic residues" evidence="1">
    <location>
        <begin position="226"/>
        <end position="251"/>
    </location>
</feature>
<keyword evidence="4" id="KW-1185">Reference proteome</keyword>
<comment type="caution">
    <text evidence="3">The sequence shown here is derived from an EMBL/GenBank/DDBJ whole genome shotgun (WGS) entry which is preliminary data.</text>
</comment>
<dbReference type="Pfam" id="PF12648">
    <property type="entry name" value="TcpE"/>
    <property type="match status" value="1"/>
</dbReference>
<dbReference type="PANTHER" id="PTHR43384:SF14">
    <property type="entry name" value="ESX-1 SECRETION-ASSOCIATED PROTEIN ESPI"/>
    <property type="match status" value="1"/>
</dbReference>
<dbReference type="EMBL" id="JACHJT010000001">
    <property type="protein sequence ID" value="MBB4929805.1"/>
    <property type="molecule type" value="Genomic_DNA"/>
</dbReference>
<keyword evidence="2" id="KW-0812">Transmembrane</keyword>
<evidence type="ECO:0000256" key="2">
    <source>
        <dbReference type="SAM" id="Phobius"/>
    </source>
</evidence>
<feature type="compositionally biased region" description="Low complexity" evidence="1">
    <location>
        <begin position="1713"/>
        <end position="1724"/>
    </location>
</feature>
<feature type="compositionally biased region" description="Basic and acidic residues" evidence="1">
    <location>
        <begin position="662"/>
        <end position="684"/>
    </location>
</feature>
<feature type="compositionally biased region" description="Basic and acidic residues" evidence="1">
    <location>
        <begin position="1431"/>
        <end position="1449"/>
    </location>
</feature>
<keyword evidence="3" id="KW-0966">Cell projection</keyword>
<feature type="region of interest" description="Disordered" evidence="1">
    <location>
        <begin position="347"/>
        <end position="1789"/>
    </location>
</feature>
<feature type="compositionally biased region" description="Basic and acidic residues" evidence="1">
    <location>
        <begin position="911"/>
        <end position="927"/>
    </location>
</feature>
<dbReference type="GO" id="GO:0051782">
    <property type="term" value="P:negative regulation of cell division"/>
    <property type="evidence" value="ECO:0007669"/>
    <property type="project" value="TreeGrafter"/>
</dbReference>
<feature type="compositionally biased region" description="Basic and acidic residues" evidence="1">
    <location>
        <begin position="706"/>
        <end position="717"/>
    </location>
</feature>
<feature type="region of interest" description="Disordered" evidence="1">
    <location>
        <begin position="132"/>
        <end position="333"/>
    </location>
</feature>
<feature type="compositionally biased region" description="Basic and acidic residues" evidence="1">
    <location>
        <begin position="1499"/>
        <end position="1515"/>
    </location>
</feature>
<feature type="compositionally biased region" description="Basic and acidic residues" evidence="1">
    <location>
        <begin position="951"/>
        <end position="960"/>
    </location>
</feature>
<evidence type="ECO:0000313" key="3">
    <source>
        <dbReference type="EMBL" id="MBB4929805.1"/>
    </source>
</evidence>